<evidence type="ECO:0000256" key="1">
    <source>
        <dbReference type="SAM" id="Phobius"/>
    </source>
</evidence>
<keyword evidence="1" id="KW-0812">Transmembrane</keyword>
<evidence type="ECO:0000313" key="3">
    <source>
        <dbReference type="Proteomes" id="UP000280475"/>
    </source>
</evidence>
<keyword evidence="1" id="KW-0472">Membrane</keyword>
<dbReference type="Proteomes" id="UP000280475">
    <property type="component" value="Chromosome"/>
</dbReference>
<accession>A0A3G5FHY5</accession>
<dbReference type="EMBL" id="CP027768">
    <property type="protein sequence ID" value="AYW49942.1"/>
    <property type="molecule type" value="Genomic_DNA"/>
</dbReference>
<protein>
    <submittedName>
        <fullName evidence="2">Uncharacterized protein</fullName>
    </submittedName>
</protein>
<sequence length="91" mass="10329">MKDKLINIIDSLVVLIPWTILPIRMFDWALKSPNAENIILGYAIFMIIGGVFTILTYPRVDEKSNLLKICLVVNSFYLCFGLFAAGMVLFQ</sequence>
<name>A0A3G5FHY5_TETHA</name>
<organism evidence="2 3">
    <name type="scientific">Tetragenococcus halophilus</name>
    <name type="common">Pediococcus halophilus</name>
    <dbReference type="NCBI Taxonomy" id="51669"/>
    <lineage>
        <taxon>Bacteria</taxon>
        <taxon>Bacillati</taxon>
        <taxon>Bacillota</taxon>
        <taxon>Bacilli</taxon>
        <taxon>Lactobacillales</taxon>
        <taxon>Enterococcaceae</taxon>
        <taxon>Tetragenococcus</taxon>
    </lineage>
</organism>
<dbReference type="RefSeq" id="WP_103892229.1">
    <property type="nucleotide sequence ID" value="NZ_CP027768.1"/>
</dbReference>
<dbReference type="AlphaFoldDB" id="A0A3G5FHY5"/>
<feature type="transmembrane region" description="Helical" evidence="1">
    <location>
        <begin position="7"/>
        <end position="26"/>
    </location>
</feature>
<proteinExistence type="predicted"/>
<feature type="transmembrane region" description="Helical" evidence="1">
    <location>
        <begin position="38"/>
        <end position="57"/>
    </location>
</feature>
<keyword evidence="1" id="KW-1133">Transmembrane helix</keyword>
<reference evidence="2 3" key="1">
    <citation type="journal article" date="2012" name="Int. J. Syst. Evol. Microbiol.">
        <title>Characterization of Tetragenococcus strains from sugar thick juice reveals a novel species, Tetragenococcus osmophilus sp. nov., and divides Tetragenococcus halophilus into two subspecies, T. halophilus subsp. halophilus subsp. nov. and T. halophilus subsp. flandriensis subsp. nov.</title>
        <authorList>
            <person name="Juste A."/>
            <person name="Van Trappen S."/>
            <person name="Verreth C."/>
            <person name="Cleenwerck I."/>
            <person name="De Vos P."/>
            <person name="Lievens B."/>
            <person name="Willems K.A."/>
        </authorList>
    </citation>
    <scope>NUCLEOTIDE SEQUENCE [LARGE SCALE GENOMIC DNA]</scope>
    <source>
        <strain evidence="2 3">LMG 26042</strain>
    </source>
</reference>
<feature type="transmembrane region" description="Helical" evidence="1">
    <location>
        <begin position="69"/>
        <end position="90"/>
    </location>
</feature>
<evidence type="ECO:0000313" key="2">
    <source>
        <dbReference type="EMBL" id="AYW49942.1"/>
    </source>
</evidence>
<gene>
    <name evidence="2" type="ORF">C7H83_05405</name>
</gene>